<evidence type="ECO:0000313" key="2">
    <source>
        <dbReference type="EMBL" id="OMJ93140.1"/>
    </source>
</evidence>
<evidence type="ECO:0000313" key="3">
    <source>
        <dbReference type="Proteomes" id="UP000187209"/>
    </source>
</evidence>
<feature type="region of interest" description="Disordered" evidence="1">
    <location>
        <begin position="1"/>
        <end position="22"/>
    </location>
</feature>
<dbReference type="Proteomes" id="UP000187209">
    <property type="component" value="Unassembled WGS sequence"/>
</dbReference>
<dbReference type="InterPro" id="IPR038648">
    <property type="entry name" value="PHR_sf"/>
</dbReference>
<dbReference type="Gene3D" id="2.60.120.820">
    <property type="entry name" value="PHR domain"/>
    <property type="match status" value="1"/>
</dbReference>
<organism evidence="2 3">
    <name type="scientific">Stentor coeruleus</name>
    <dbReference type="NCBI Taxonomy" id="5963"/>
    <lineage>
        <taxon>Eukaryota</taxon>
        <taxon>Sar</taxon>
        <taxon>Alveolata</taxon>
        <taxon>Ciliophora</taxon>
        <taxon>Postciliodesmatophora</taxon>
        <taxon>Heterotrichea</taxon>
        <taxon>Heterotrichida</taxon>
        <taxon>Stentoridae</taxon>
        <taxon>Stentor</taxon>
    </lineage>
</organism>
<evidence type="ECO:0000256" key="1">
    <source>
        <dbReference type="SAM" id="MobiDB-lite"/>
    </source>
</evidence>
<evidence type="ECO:0008006" key="4">
    <source>
        <dbReference type="Google" id="ProtNLM"/>
    </source>
</evidence>
<proteinExistence type="predicted"/>
<dbReference type="AlphaFoldDB" id="A0A1R2CVX2"/>
<reference evidence="2 3" key="1">
    <citation type="submission" date="2016-11" db="EMBL/GenBank/DDBJ databases">
        <title>The macronuclear genome of Stentor coeruleus: a giant cell with tiny introns.</title>
        <authorList>
            <person name="Slabodnick M."/>
            <person name="Ruby J.G."/>
            <person name="Reiff S.B."/>
            <person name="Swart E.C."/>
            <person name="Gosai S."/>
            <person name="Prabakaran S."/>
            <person name="Witkowska E."/>
            <person name="Larue G.E."/>
            <person name="Fisher S."/>
            <person name="Freeman R.M."/>
            <person name="Gunawardena J."/>
            <person name="Chu W."/>
            <person name="Stover N.A."/>
            <person name="Gregory B.D."/>
            <person name="Nowacki M."/>
            <person name="Derisi J."/>
            <person name="Roy S.W."/>
            <person name="Marshall W.F."/>
            <person name="Sood P."/>
        </authorList>
    </citation>
    <scope>NUCLEOTIDE SEQUENCE [LARGE SCALE GENOMIC DNA]</scope>
    <source>
        <strain evidence="2">WM001</strain>
    </source>
</reference>
<dbReference type="EMBL" id="MPUH01000048">
    <property type="protein sequence ID" value="OMJ93140.1"/>
    <property type="molecule type" value="Genomic_DNA"/>
</dbReference>
<gene>
    <name evidence="2" type="ORF">SteCoe_3958</name>
</gene>
<comment type="caution">
    <text evidence="2">The sequence shown here is derived from an EMBL/GenBank/DDBJ whole genome shotgun (WGS) entry which is preliminary data.</text>
</comment>
<name>A0A1R2CVX2_9CILI</name>
<protein>
    <recommendedName>
        <fullName evidence="4">RING-type domain-containing protein</fullName>
    </recommendedName>
</protein>
<sequence length="606" mass="70426">MEFNHNSSSSSSSSPHESYKNISENSSDFAISHESLKEKPLTFARKDEYSELDHYKESIIQLFMQHKKKLSPERRRWIFSVKQDKDIYEVYVYIKAIGENTLTCDFNKHHQAELLDLENFKLFCKRCRDPPNKMIICDENKHYIICKVLEMIRKANSFVLDKNHYKLLNKQDEESLASVILLGKSIADGVKFDIPRCCVCKKKITFGAASGVVNECGHIACFMCCLDDISESCLICNSKIIPTGHDTGIDINEYRFYCHSTSLINPTIKHCLLNYPKKVYKMPCMHNVCEDHINDQLFCSVCGLEHKNDLKLNQNLMKILQLLNIKCLEHNQPATKFKYFDSIAICPMCTEKNSGSDNFRFNAHILRLDSLLNIKGLKNHKIDQFTMKAVLNHLRIPGQTLYKLVRNYQQIDYIHSYTGQQIYNRFTYCFPHKGSNNIWVLNNNEIAGFNFSVSKKVLLRGILLGTPIRRNSFGELLTTICKNLEIKIYVIKNNIMKVKFELKKRMFFSSKNLNEENLLDNNFYQEIEFVKFVELDKNKNYCLAVKGEGTFFHGRPYGRIISDMFTISKLKSSEFPRMIEKGDHVVGGFIFGFLYSEFVLNDLRNL</sequence>
<keyword evidence="3" id="KW-1185">Reference proteome</keyword>
<accession>A0A1R2CVX2</accession>